<protein>
    <recommendedName>
        <fullName evidence="2">tRNA 2-selenouridine synthase</fullName>
        <ecNumber evidence="2">2.9.1.3</ecNumber>
    </recommendedName>
</protein>
<dbReference type="PANTHER" id="PTHR30401">
    <property type="entry name" value="TRNA 2-SELENOURIDINE SYNTHASE"/>
    <property type="match status" value="1"/>
</dbReference>
<dbReference type="NCBIfam" id="NF008751">
    <property type="entry name" value="PRK11784.1-3"/>
    <property type="match status" value="1"/>
</dbReference>
<feature type="domain" description="Rhodanese" evidence="3">
    <location>
        <begin position="14"/>
        <end position="137"/>
    </location>
</feature>
<proteinExistence type="inferred from homology"/>
<organism evidence="4 5">
    <name type="scientific">Congregibacter brevis</name>
    <dbReference type="NCBI Taxonomy" id="3081201"/>
    <lineage>
        <taxon>Bacteria</taxon>
        <taxon>Pseudomonadati</taxon>
        <taxon>Pseudomonadota</taxon>
        <taxon>Gammaproteobacteria</taxon>
        <taxon>Cellvibrionales</taxon>
        <taxon>Halieaceae</taxon>
        <taxon>Congregibacter</taxon>
    </lineage>
</organism>
<dbReference type="SMART" id="SM00450">
    <property type="entry name" value="RHOD"/>
    <property type="match status" value="1"/>
</dbReference>
<dbReference type="InterPro" id="IPR036873">
    <property type="entry name" value="Rhodanese-like_dom_sf"/>
</dbReference>
<evidence type="ECO:0000313" key="5">
    <source>
        <dbReference type="Proteomes" id="UP001626549"/>
    </source>
</evidence>
<dbReference type="Proteomes" id="UP001626549">
    <property type="component" value="Chromosome"/>
</dbReference>
<gene>
    <name evidence="4" type="primary">mnmH</name>
    <name evidence="2" type="synonym">selU</name>
    <name evidence="4" type="ORF">R0137_01940</name>
</gene>
<comment type="function">
    <text evidence="2">Involved in the post-transcriptional modification of the uridine at the wobble position (U34) of tRNA(Lys), tRNA(Glu) and tRNA(Gln). Catalyzes the conversion of 2-thiouridine (S2U-RNA) to 2-selenouridine (Se2U-RNA). Acts in a two-step process involving geranylation of 2-thiouridine (S2U) to S-geranyl-2-thiouridine (geS2U) and subsequent selenation of the latter derivative to 2-selenouridine (Se2U) in the tRNA chain.</text>
</comment>
<evidence type="ECO:0000256" key="1">
    <source>
        <dbReference type="ARBA" id="ARBA00023266"/>
    </source>
</evidence>
<dbReference type="PANTHER" id="PTHR30401:SF0">
    <property type="entry name" value="TRNA 2-SELENOURIDINE SYNTHASE"/>
    <property type="match status" value="1"/>
</dbReference>
<dbReference type="InterPro" id="IPR058840">
    <property type="entry name" value="AAA_SelU"/>
</dbReference>
<dbReference type="GO" id="GO:0016740">
    <property type="term" value="F:transferase activity"/>
    <property type="evidence" value="ECO:0007669"/>
    <property type="project" value="UniProtKB-KW"/>
</dbReference>
<evidence type="ECO:0000313" key="4">
    <source>
        <dbReference type="EMBL" id="WOJ97343.1"/>
    </source>
</evidence>
<dbReference type="HAMAP" id="MF_01622">
    <property type="entry name" value="tRNA_sel_U_synth"/>
    <property type="match status" value="1"/>
</dbReference>
<comment type="catalytic activity">
    <reaction evidence="2">
        <text>5-methylaminomethyl-2-thiouridine(34) in tRNA + selenophosphate + (2E)-geranyl diphosphate + H2O + H(+) = 5-methylaminomethyl-2-selenouridine(34) in tRNA + (2E)-thiogeraniol + phosphate + diphosphate</text>
        <dbReference type="Rhea" id="RHEA:42716"/>
        <dbReference type="Rhea" id="RHEA-COMP:10195"/>
        <dbReference type="Rhea" id="RHEA-COMP:10196"/>
        <dbReference type="ChEBI" id="CHEBI:15377"/>
        <dbReference type="ChEBI" id="CHEBI:15378"/>
        <dbReference type="ChEBI" id="CHEBI:16144"/>
        <dbReference type="ChEBI" id="CHEBI:33019"/>
        <dbReference type="ChEBI" id="CHEBI:43474"/>
        <dbReference type="ChEBI" id="CHEBI:58057"/>
        <dbReference type="ChEBI" id="CHEBI:74455"/>
        <dbReference type="ChEBI" id="CHEBI:82743"/>
        <dbReference type="ChEBI" id="CHEBI:143703"/>
        <dbReference type="EC" id="2.9.1.3"/>
    </reaction>
</comment>
<feature type="active site" description="S-selanylcysteine intermediate" evidence="2">
    <location>
        <position position="97"/>
    </location>
</feature>
<dbReference type="Gene3D" id="3.40.250.10">
    <property type="entry name" value="Rhodanese-like domain"/>
    <property type="match status" value="1"/>
</dbReference>
<comment type="catalytic activity">
    <reaction evidence="2">
        <text>5-methylaminomethyl-S-(2E)-geranyl-thiouridine(34) in tRNA + selenophosphate + H(+) = 5-methylaminomethyl-2-(Se-phospho)selenouridine(34) in tRNA + (2E)-thiogeraniol</text>
        <dbReference type="Rhea" id="RHEA:60172"/>
        <dbReference type="Rhea" id="RHEA-COMP:14654"/>
        <dbReference type="Rhea" id="RHEA-COMP:15523"/>
        <dbReference type="ChEBI" id="CHEBI:15378"/>
        <dbReference type="ChEBI" id="CHEBI:16144"/>
        <dbReference type="ChEBI" id="CHEBI:140632"/>
        <dbReference type="ChEBI" id="CHEBI:143702"/>
        <dbReference type="ChEBI" id="CHEBI:143703"/>
    </reaction>
</comment>
<comment type="similarity">
    <text evidence="2">Belongs to the SelU family.</text>
</comment>
<name>A0ABZ0IF72_9GAMM</name>
<dbReference type="Pfam" id="PF26341">
    <property type="entry name" value="AAA_SelU"/>
    <property type="match status" value="1"/>
</dbReference>
<comment type="catalytic activity">
    <reaction evidence="2">
        <text>5-methylaminomethyl-2-(Se-phospho)selenouridine(34) in tRNA + H2O = 5-methylaminomethyl-2-selenouridine(34) in tRNA + phosphate</text>
        <dbReference type="Rhea" id="RHEA:60176"/>
        <dbReference type="Rhea" id="RHEA-COMP:10196"/>
        <dbReference type="Rhea" id="RHEA-COMP:15523"/>
        <dbReference type="ChEBI" id="CHEBI:15377"/>
        <dbReference type="ChEBI" id="CHEBI:43474"/>
        <dbReference type="ChEBI" id="CHEBI:82743"/>
        <dbReference type="ChEBI" id="CHEBI:143702"/>
    </reaction>
</comment>
<dbReference type="EMBL" id="CP136865">
    <property type="protein sequence ID" value="WOJ97343.1"/>
    <property type="molecule type" value="Genomic_DNA"/>
</dbReference>
<keyword evidence="1 2" id="KW-0711">Selenium</keyword>
<dbReference type="InterPro" id="IPR001763">
    <property type="entry name" value="Rhodanese-like_dom"/>
</dbReference>
<keyword evidence="2 4" id="KW-0808">Transferase</keyword>
<dbReference type="NCBIfam" id="NF008750">
    <property type="entry name" value="PRK11784.1-2"/>
    <property type="match status" value="1"/>
</dbReference>
<dbReference type="NCBIfam" id="TIGR03167">
    <property type="entry name" value="tRNA_sel_U_synt"/>
    <property type="match status" value="1"/>
</dbReference>
<dbReference type="InterPro" id="IPR017582">
    <property type="entry name" value="SelU"/>
</dbReference>
<evidence type="ECO:0000259" key="3">
    <source>
        <dbReference type="PROSITE" id="PS50206"/>
    </source>
</evidence>
<dbReference type="PROSITE" id="PS50206">
    <property type="entry name" value="RHODANESE_3"/>
    <property type="match status" value="1"/>
</dbReference>
<comment type="catalytic activity">
    <reaction evidence="2">
        <text>5-methylaminomethyl-2-thiouridine(34) in tRNA + (2E)-geranyl diphosphate = 5-methylaminomethyl-S-(2E)-geranyl-thiouridine(34) in tRNA + diphosphate</text>
        <dbReference type="Rhea" id="RHEA:14085"/>
        <dbReference type="Rhea" id="RHEA-COMP:10195"/>
        <dbReference type="Rhea" id="RHEA-COMP:14654"/>
        <dbReference type="ChEBI" id="CHEBI:33019"/>
        <dbReference type="ChEBI" id="CHEBI:58057"/>
        <dbReference type="ChEBI" id="CHEBI:74455"/>
        <dbReference type="ChEBI" id="CHEBI:140632"/>
    </reaction>
</comment>
<comment type="subunit">
    <text evidence="2">Monomer.</text>
</comment>
<keyword evidence="5" id="KW-1185">Reference proteome</keyword>
<evidence type="ECO:0000256" key="2">
    <source>
        <dbReference type="HAMAP-Rule" id="MF_01622"/>
    </source>
</evidence>
<reference evidence="4 5" key="1">
    <citation type="submission" date="2023-10" db="EMBL/GenBank/DDBJ databases">
        <title>Two novel species belonging to the OM43/NOR5 clade.</title>
        <authorList>
            <person name="Park M."/>
        </authorList>
    </citation>
    <scope>NUCLEOTIDE SEQUENCE [LARGE SCALE GENOMIC DNA]</scope>
    <source>
        <strain evidence="4 5">IMCC45268</strain>
    </source>
</reference>
<accession>A0ABZ0IF72</accession>
<dbReference type="RefSeq" id="WP_407328128.1">
    <property type="nucleotide sequence ID" value="NZ_CP136865.1"/>
</dbReference>
<sequence>MTSRADTSDYARLFLADTPLLDTRAPVEFAAGAFPFAHSLPLMSDTERAAVGTCYKENGQEAAITLGHELVSGDLREQRMASWKQFASDHPEGYLYCFRGGLRSQLVQQWLKDAGVDYPRVVGGYKAMRRFLIDTLDALAKEAEFILVGGATGTGKTRLIKDLPRAIDLEGLAHHRGSAFGRLLEEQPTQIDFENALAIALLKLSRGEGPVVLEDEGQLIGRLAIPASLRARMIEAPLVVLEYDLEARIQVVFEDYILDLGERYRQVHGAAGLVEHRDRLLGDLERTRKRLGGERYQNIAKIMRAAFDSQEQTGSGEGHRDWIRRMLEDYYDPMYSYQLGKREGQRLCSGDRDFLKEFLGARC</sequence>
<dbReference type="EC" id="2.9.1.3" evidence="2"/>
<dbReference type="SUPFAM" id="SSF52821">
    <property type="entry name" value="Rhodanese/Cell cycle control phosphatase"/>
    <property type="match status" value="1"/>
</dbReference>